<evidence type="ECO:0000313" key="2">
    <source>
        <dbReference type="WBParaSite" id="RSKR_0000779700.1"/>
    </source>
</evidence>
<organism evidence="1 2">
    <name type="scientific">Rhabditophanes sp. KR3021</name>
    <dbReference type="NCBI Taxonomy" id="114890"/>
    <lineage>
        <taxon>Eukaryota</taxon>
        <taxon>Metazoa</taxon>
        <taxon>Ecdysozoa</taxon>
        <taxon>Nematoda</taxon>
        <taxon>Chromadorea</taxon>
        <taxon>Rhabditida</taxon>
        <taxon>Tylenchina</taxon>
        <taxon>Panagrolaimomorpha</taxon>
        <taxon>Strongyloidoidea</taxon>
        <taxon>Alloionematidae</taxon>
        <taxon>Rhabditophanes</taxon>
    </lineage>
</organism>
<evidence type="ECO:0000313" key="1">
    <source>
        <dbReference type="Proteomes" id="UP000095286"/>
    </source>
</evidence>
<dbReference type="WBParaSite" id="RSKR_0000779700.1">
    <property type="protein sequence ID" value="RSKR_0000779700.1"/>
    <property type="gene ID" value="RSKR_0000779700"/>
</dbReference>
<reference evidence="2" key="1">
    <citation type="submission" date="2016-11" db="UniProtKB">
        <authorList>
            <consortium name="WormBaseParasite"/>
        </authorList>
    </citation>
    <scope>IDENTIFICATION</scope>
    <source>
        <strain evidence="2">KR3021</strain>
    </source>
</reference>
<sequence length="174" mass="19776">MAELHIIGQIESAEGFDLTSLFCKYVIKIGGGWKILEGERDGQTQTDTSQLAKSYFCHPIDIHLSTKTIQNWPKIHFELWHLDSYDRQEVAGYGTTFIPSTPGYHKLQCHIWRPQGTFKDELMQKILGGGIQLKSLSVLDNPTELMKLHTVAVGRINLNISIILRNFDKYGINC</sequence>
<protein>
    <submittedName>
        <fullName evidence="2">B9 domain-containing protein 2</fullName>
    </submittedName>
</protein>
<proteinExistence type="predicted"/>
<name>A0AC35U5U1_9BILA</name>
<dbReference type="Proteomes" id="UP000095286">
    <property type="component" value="Unplaced"/>
</dbReference>
<accession>A0AC35U5U1</accession>